<dbReference type="Pfam" id="PF00120">
    <property type="entry name" value="Gln-synt_C"/>
    <property type="match status" value="1"/>
</dbReference>
<evidence type="ECO:0000256" key="10">
    <source>
        <dbReference type="RuleBase" id="RU004356"/>
    </source>
</evidence>
<keyword evidence="5 10" id="KW-0547">Nucleotide-binding</keyword>
<dbReference type="GO" id="GO:0004356">
    <property type="term" value="F:glutamine synthetase activity"/>
    <property type="evidence" value="ECO:0007669"/>
    <property type="project" value="UniProtKB-EC"/>
</dbReference>
<dbReference type="Pfam" id="PF03951">
    <property type="entry name" value="Gln-synt_N"/>
    <property type="match status" value="1"/>
</dbReference>
<evidence type="ECO:0000256" key="3">
    <source>
        <dbReference type="ARBA" id="ARBA00022598"/>
    </source>
</evidence>
<comment type="cofactor">
    <cofactor evidence="1">
        <name>Mg(2+)</name>
        <dbReference type="ChEBI" id="CHEBI:18420"/>
    </cofactor>
</comment>
<dbReference type="InterPro" id="IPR027303">
    <property type="entry name" value="Gln_synth_gly_rich_site"/>
</dbReference>
<dbReference type="GO" id="GO:0006542">
    <property type="term" value="P:glutamine biosynthetic process"/>
    <property type="evidence" value="ECO:0007669"/>
    <property type="project" value="InterPro"/>
</dbReference>
<evidence type="ECO:0000256" key="4">
    <source>
        <dbReference type="ARBA" id="ARBA00022723"/>
    </source>
</evidence>
<dbReference type="PANTHER" id="PTHR43785:SF12">
    <property type="entry name" value="TYPE-1 GLUTAMINE SYNTHETASE 2"/>
    <property type="match status" value="1"/>
</dbReference>
<dbReference type="SUPFAM" id="SSF54368">
    <property type="entry name" value="Glutamine synthetase, N-terminal domain"/>
    <property type="match status" value="1"/>
</dbReference>
<dbReference type="EC" id="6.3.1.2" evidence="10"/>
<evidence type="ECO:0000256" key="5">
    <source>
        <dbReference type="ARBA" id="ARBA00022741"/>
    </source>
</evidence>
<dbReference type="PROSITE" id="PS51986">
    <property type="entry name" value="GS_BETA_GRASP"/>
    <property type="match status" value="1"/>
</dbReference>
<dbReference type="PROSITE" id="PS00181">
    <property type="entry name" value="GLNA_ATP"/>
    <property type="match status" value="1"/>
</dbReference>
<evidence type="ECO:0000256" key="9">
    <source>
        <dbReference type="RuleBase" id="RU000384"/>
    </source>
</evidence>
<sequence>MVVDTTVIGRRAPAPSADEVLARAEEERVEFVSLQFTDIMGIVKNVVIPIEVFPHVIEEGQWFDGSSIEGFARIAESDMYLMPDLSTFAVIPWERGTGTTARVICWVYNPNGDLFPGDPRVVLLRQLERAAKLGFVYNTGPELEFFLFRRENGRIAPLPHDQGSYFDLTTDLAASVRKDMIRALEAFGIKVEAGHHEVAVGQHEIDFEYADALTTADNAITFKYTLKAVAQQHDLHATFMPKPIQGINGSGMHTHQSLAWLESGANAFVDSSDPYGLSELAKRFIAGQLYHARGMCAVLAPLVNSYKRLVPGYEAPVYISWARQNRSALIRVPAVRAGRLQATRIELRCPDPSANPYLAYAVMLAAGLDGIERELPLPEPIEENVYHFTEEDLRRRNVGVLPSTLGEAIAELERDEVIREALGEHVFERLVEAQKRDWDAFRQYVTPWELERYLEIY</sequence>
<feature type="domain" description="GS beta-grasp" evidence="11">
    <location>
        <begin position="27"/>
        <end position="112"/>
    </location>
</feature>
<name>A0A831TET8_9BACT</name>
<dbReference type="AlphaFoldDB" id="A0A831TET8"/>
<keyword evidence="4" id="KW-0479">Metal-binding</keyword>
<dbReference type="InterPro" id="IPR008147">
    <property type="entry name" value="Gln_synt_N"/>
</dbReference>
<accession>A0A831TET8</accession>
<evidence type="ECO:0000256" key="8">
    <source>
        <dbReference type="PROSITE-ProRule" id="PRU01330"/>
    </source>
</evidence>
<dbReference type="EMBL" id="DSIY01000117">
    <property type="protein sequence ID" value="HEG90784.1"/>
    <property type="molecule type" value="Genomic_DNA"/>
</dbReference>
<keyword evidence="7" id="KW-0460">Magnesium</keyword>
<dbReference type="SUPFAM" id="SSF55931">
    <property type="entry name" value="Glutamine synthetase/guanido kinase"/>
    <property type="match status" value="1"/>
</dbReference>
<keyword evidence="6 10" id="KW-0067">ATP-binding</keyword>
<evidence type="ECO:0000256" key="6">
    <source>
        <dbReference type="ARBA" id="ARBA00022840"/>
    </source>
</evidence>
<proteinExistence type="inferred from homology"/>
<evidence type="ECO:0000259" key="12">
    <source>
        <dbReference type="PROSITE" id="PS51987"/>
    </source>
</evidence>
<organism evidence="13">
    <name type="scientific">Thermorudis peleae</name>
    <dbReference type="NCBI Taxonomy" id="1382356"/>
    <lineage>
        <taxon>Bacteria</taxon>
        <taxon>Pseudomonadati</taxon>
        <taxon>Thermomicrobiota</taxon>
        <taxon>Thermomicrobia</taxon>
        <taxon>Thermomicrobia incertae sedis</taxon>
        <taxon>Thermorudis</taxon>
    </lineage>
</organism>
<feature type="domain" description="GS catalytic" evidence="12">
    <location>
        <begin position="119"/>
        <end position="457"/>
    </location>
</feature>
<dbReference type="GO" id="GO:0046872">
    <property type="term" value="F:metal ion binding"/>
    <property type="evidence" value="ECO:0007669"/>
    <property type="project" value="UniProtKB-KW"/>
</dbReference>
<evidence type="ECO:0000313" key="13">
    <source>
        <dbReference type="EMBL" id="HEG90784.1"/>
    </source>
</evidence>
<reference evidence="13" key="1">
    <citation type="journal article" date="2020" name="mSystems">
        <title>Genome- and Community-Level Interaction Insights into Carbon Utilization and Element Cycling Functions of Hydrothermarchaeota in Hydrothermal Sediment.</title>
        <authorList>
            <person name="Zhou Z."/>
            <person name="Liu Y."/>
            <person name="Xu W."/>
            <person name="Pan J."/>
            <person name="Luo Z.H."/>
            <person name="Li M."/>
        </authorList>
    </citation>
    <scope>NUCLEOTIDE SEQUENCE [LARGE SCALE GENOMIC DNA]</scope>
    <source>
        <strain evidence="13">SpSt-210</strain>
    </source>
</reference>
<comment type="catalytic activity">
    <reaction evidence="10">
        <text>L-glutamate + NH4(+) + ATP = L-glutamine + ADP + phosphate + H(+)</text>
        <dbReference type="Rhea" id="RHEA:16169"/>
        <dbReference type="ChEBI" id="CHEBI:15378"/>
        <dbReference type="ChEBI" id="CHEBI:28938"/>
        <dbReference type="ChEBI" id="CHEBI:29985"/>
        <dbReference type="ChEBI" id="CHEBI:30616"/>
        <dbReference type="ChEBI" id="CHEBI:43474"/>
        <dbReference type="ChEBI" id="CHEBI:58359"/>
        <dbReference type="ChEBI" id="CHEBI:456216"/>
        <dbReference type="EC" id="6.3.1.2"/>
    </reaction>
</comment>
<dbReference type="Gene3D" id="3.10.20.70">
    <property type="entry name" value="Glutamine synthetase, N-terminal domain"/>
    <property type="match status" value="1"/>
</dbReference>
<evidence type="ECO:0000256" key="2">
    <source>
        <dbReference type="ARBA" id="ARBA00009897"/>
    </source>
</evidence>
<dbReference type="InterPro" id="IPR014746">
    <property type="entry name" value="Gln_synth/guanido_kin_cat_dom"/>
</dbReference>
<protein>
    <recommendedName>
        <fullName evidence="10">Glutamine synthetase</fullName>
        <ecNumber evidence="10">6.3.1.2</ecNumber>
    </recommendedName>
</protein>
<comment type="similarity">
    <text evidence="2 8 9">Belongs to the glutamine synthetase family.</text>
</comment>
<dbReference type="PROSITE" id="PS51987">
    <property type="entry name" value="GS_CATALYTIC"/>
    <property type="match status" value="1"/>
</dbReference>
<dbReference type="InterPro" id="IPR008146">
    <property type="entry name" value="Gln_synth_cat_dom"/>
</dbReference>
<evidence type="ECO:0000256" key="7">
    <source>
        <dbReference type="ARBA" id="ARBA00022842"/>
    </source>
</evidence>
<dbReference type="SMART" id="SM01230">
    <property type="entry name" value="Gln-synt_C"/>
    <property type="match status" value="1"/>
</dbReference>
<dbReference type="FunFam" id="3.30.590.10:FF:000003">
    <property type="entry name" value="Glutamine synthetase 2"/>
    <property type="match status" value="1"/>
</dbReference>
<evidence type="ECO:0000259" key="11">
    <source>
        <dbReference type="PROSITE" id="PS51986"/>
    </source>
</evidence>
<keyword evidence="3 10" id="KW-0436">Ligase</keyword>
<dbReference type="InterPro" id="IPR036651">
    <property type="entry name" value="Gln_synt_N_sf"/>
</dbReference>
<dbReference type="Gene3D" id="3.30.590.10">
    <property type="entry name" value="Glutamine synthetase/guanido kinase, catalytic domain"/>
    <property type="match status" value="1"/>
</dbReference>
<gene>
    <name evidence="13" type="ORF">ENP34_04995</name>
</gene>
<evidence type="ECO:0000256" key="1">
    <source>
        <dbReference type="ARBA" id="ARBA00001946"/>
    </source>
</evidence>
<dbReference type="PANTHER" id="PTHR43785">
    <property type="entry name" value="GAMMA-GLUTAMYLPUTRESCINE SYNTHETASE"/>
    <property type="match status" value="1"/>
</dbReference>
<dbReference type="PROSITE" id="PS00180">
    <property type="entry name" value="GLNA_1"/>
    <property type="match status" value="1"/>
</dbReference>
<dbReference type="InterPro" id="IPR027302">
    <property type="entry name" value="Gln_synth_N_conserv_site"/>
</dbReference>
<dbReference type="GO" id="GO:0005524">
    <property type="term" value="F:ATP binding"/>
    <property type="evidence" value="ECO:0007669"/>
    <property type="project" value="UniProtKB-KW"/>
</dbReference>
<comment type="caution">
    <text evidence="13">The sequence shown here is derived from an EMBL/GenBank/DDBJ whole genome shotgun (WGS) entry which is preliminary data.</text>
</comment>